<keyword evidence="1" id="KW-0732">Signal</keyword>
<name>A0A1M6F5W9_9FLAO</name>
<dbReference type="STRING" id="415425.SAMN05444363_2151"/>
<dbReference type="AlphaFoldDB" id="A0A1M6F5W9"/>
<protein>
    <recommendedName>
        <fullName evidence="4">DUF3575 domain-containing protein</fullName>
    </recommendedName>
</protein>
<dbReference type="EMBL" id="FQZI01000003">
    <property type="protein sequence ID" value="SHI93070.1"/>
    <property type="molecule type" value="Genomic_DNA"/>
</dbReference>
<reference evidence="3" key="1">
    <citation type="submission" date="2016-11" db="EMBL/GenBank/DDBJ databases">
        <authorList>
            <person name="Varghese N."/>
            <person name="Submissions S."/>
        </authorList>
    </citation>
    <scope>NUCLEOTIDE SEQUENCE [LARGE SCALE GENOMIC DNA]</scope>
    <source>
        <strain evidence="3">DSM 18829</strain>
    </source>
</reference>
<evidence type="ECO:0000256" key="1">
    <source>
        <dbReference type="SAM" id="SignalP"/>
    </source>
</evidence>
<feature type="signal peptide" evidence="1">
    <location>
        <begin position="1"/>
        <end position="20"/>
    </location>
</feature>
<keyword evidence="3" id="KW-1185">Reference proteome</keyword>
<evidence type="ECO:0008006" key="4">
    <source>
        <dbReference type="Google" id="ProtNLM"/>
    </source>
</evidence>
<evidence type="ECO:0000313" key="3">
    <source>
        <dbReference type="Proteomes" id="UP000184488"/>
    </source>
</evidence>
<feature type="chain" id="PRO_5012251916" description="DUF3575 domain-containing protein" evidence="1">
    <location>
        <begin position="21"/>
        <end position="185"/>
    </location>
</feature>
<sequence>MIKKLIFLSLTILSFNSVYTQTNLKVNGLTAFVLIPNIGIETTLKNHWTFQADVSASFWKSINGGPLQFVILTPELRYHINSNNQGFYFGGHIAGGKFKLQKWNYSDTQYYQKGYNYMMGATIGYQKKISTNFLIDIFAGVGNQQAFYKGYYLSSLERYEKAHDYNKSGEWLPYRGGIMICYQFK</sequence>
<gene>
    <name evidence="2" type="ORF">SAMN05444363_2151</name>
</gene>
<dbReference type="Pfam" id="PF12099">
    <property type="entry name" value="DUF3575"/>
    <property type="match status" value="1"/>
</dbReference>
<proteinExistence type="predicted"/>
<evidence type="ECO:0000313" key="2">
    <source>
        <dbReference type="EMBL" id="SHI93070.1"/>
    </source>
</evidence>
<organism evidence="2 3">
    <name type="scientific">Flavobacterium terrae</name>
    <dbReference type="NCBI Taxonomy" id="415425"/>
    <lineage>
        <taxon>Bacteria</taxon>
        <taxon>Pseudomonadati</taxon>
        <taxon>Bacteroidota</taxon>
        <taxon>Flavobacteriia</taxon>
        <taxon>Flavobacteriales</taxon>
        <taxon>Flavobacteriaceae</taxon>
        <taxon>Flavobacterium</taxon>
    </lineage>
</organism>
<dbReference type="Proteomes" id="UP000184488">
    <property type="component" value="Unassembled WGS sequence"/>
</dbReference>
<dbReference type="InterPro" id="IPR021958">
    <property type="entry name" value="DUF3575"/>
</dbReference>
<accession>A0A1M6F5W9</accession>
<dbReference type="OrthoDB" id="1001751at2"/>
<dbReference type="RefSeq" id="WP_073311213.1">
    <property type="nucleotide sequence ID" value="NZ_FQZI01000003.1"/>
</dbReference>